<sequence>MRYVLRACAKTRVFTRRFRIGDRAGACRDRRFKAGWAQIYPARDATHFPSCPLFSHRSFPMSYLPRRLRRRVALALSGLVFALPLSAETAIQGVTLSTAGLAMIEASGMMGEAPIRLSVARDEIDDFLKSLWVLDPAGAVPYVTLTGPGSFEDSFAHLPFGPQDVTDPARLMSTMIGAPLRVQRRGEVWEGLNMGVNQRPCEFGPCNVLNLQGEDGALQSFVMDDALSVQFADAADQATLTSALRAWRGSANPRRVEVSLGSDAEEAREVGLVYLQNAPLWRTAWRAVDTAEGIRLIGWAVVENTTGIDWQDIELTLATGAVRAIEARLYERRYAQREQAGDAMPPAPAPVRAMAMGAIAAETYERSESMADSTASVQVVADDGESFSRFTLSTPVTLAAGQMMSVPFLSEMMPDARLTLHRGRSGQSHPAIALALENPLPLRLPAGVLTLYEDGRGHAGDAVIPELAPGATEIIEFARDTAVEIREEAANSETVREMRLSNGLLYVTEDLERRLTYRIEGAPDADREITIDHPRYADWTVSSTQGAEERADAWRWVVSVPAGERASLTVTERQPRLRRVGLMDIDLNTLAFWESRSVDPQIRALLAELAELRGQISEAETERRRLAEEIQSAEREQSRLVNLIVQLGDDSQANRGRRARVDAIDAEIAQAQEEREAAAARVTALRARIAELIGA</sequence>
<dbReference type="PANTHER" id="PTHR38075:SF1">
    <property type="entry name" value="DUF4139 DOMAIN-CONTAINING PROTEIN"/>
    <property type="match status" value="1"/>
</dbReference>
<keyword evidence="4" id="KW-1185">Reference proteome</keyword>
<dbReference type="AlphaFoldDB" id="A0A2T8HUI7"/>
<dbReference type="Proteomes" id="UP000245911">
    <property type="component" value="Unassembled WGS sequence"/>
</dbReference>
<keyword evidence="2" id="KW-1133">Transmembrane helix</keyword>
<comment type="caution">
    <text evidence="3">The sequence shown here is derived from an EMBL/GenBank/DDBJ whole genome shotgun (WGS) entry which is preliminary data.</text>
</comment>
<organism evidence="3 4">
    <name type="scientific">Pararhodobacter oceanensis</name>
    <dbReference type="NCBI Taxonomy" id="2172121"/>
    <lineage>
        <taxon>Bacteria</taxon>
        <taxon>Pseudomonadati</taxon>
        <taxon>Pseudomonadota</taxon>
        <taxon>Alphaproteobacteria</taxon>
        <taxon>Rhodobacterales</taxon>
        <taxon>Paracoccaceae</taxon>
        <taxon>Pararhodobacter</taxon>
    </lineage>
</organism>
<dbReference type="Gene3D" id="1.10.287.1490">
    <property type="match status" value="1"/>
</dbReference>
<accession>A0A2T8HUI7</accession>
<dbReference type="PANTHER" id="PTHR38075">
    <property type="entry name" value="DUF4139 DOMAIN-CONTAINING PROTEIN"/>
    <property type="match status" value="1"/>
</dbReference>
<evidence type="ECO:0000256" key="2">
    <source>
        <dbReference type="SAM" id="Phobius"/>
    </source>
</evidence>
<keyword evidence="2" id="KW-0472">Membrane</keyword>
<dbReference type="EMBL" id="QDKM01000003">
    <property type="protein sequence ID" value="PVH29119.1"/>
    <property type="molecule type" value="Genomic_DNA"/>
</dbReference>
<evidence type="ECO:0000256" key="1">
    <source>
        <dbReference type="SAM" id="Coils"/>
    </source>
</evidence>
<feature type="transmembrane region" description="Helical" evidence="2">
    <location>
        <begin position="71"/>
        <end position="87"/>
    </location>
</feature>
<gene>
    <name evidence="3" type="ORF">DDE20_08845</name>
</gene>
<evidence type="ECO:0008006" key="5">
    <source>
        <dbReference type="Google" id="ProtNLM"/>
    </source>
</evidence>
<feature type="coiled-coil region" evidence="1">
    <location>
        <begin position="602"/>
        <end position="688"/>
    </location>
</feature>
<proteinExistence type="predicted"/>
<reference evidence="3 4" key="1">
    <citation type="submission" date="2018-04" db="EMBL/GenBank/DDBJ databases">
        <title>Pararhodobacter oceanense sp. nov., isolated from marine intertidal sediment.</title>
        <authorList>
            <person name="Wang X.-L."/>
            <person name="Du Z.-J."/>
        </authorList>
    </citation>
    <scope>NUCLEOTIDE SEQUENCE [LARGE SCALE GENOMIC DNA]</scope>
    <source>
        <strain evidence="3 4">AM505</strain>
    </source>
</reference>
<keyword evidence="1" id="KW-0175">Coiled coil</keyword>
<keyword evidence="2" id="KW-0812">Transmembrane</keyword>
<name>A0A2T8HUI7_9RHOB</name>
<protein>
    <recommendedName>
        <fullName evidence="5">DUF4139 domain-containing protein</fullName>
    </recommendedName>
</protein>
<evidence type="ECO:0000313" key="4">
    <source>
        <dbReference type="Proteomes" id="UP000245911"/>
    </source>
</evidence>
<evidence type="ECO:0000313" key="3">
    <source>
        <dbReference type="EMBL" id="PVH29119.1"/>
    </source>
</evidence>